<dbReference type="Proteomes" id="UP000399805">
    <property type="component" value="Unassembled WGS sequence"/>
</dbReference>
<keyword evidence="7" id="KW-1185">Reference proteome</keyword>
<name>A0A6I8M151_9PSEU</name>
<dbReference type="PANTHER" id="PTHR43248">
    <property type="entry name" value="2-SUCCINYL-6-HYDROXY-2,4-CYCLOHEXADIENE-1-CARBOXYLATE SYNTHASE"/>
    <property type="match status" value="1"/>
</dbReference>
<dbReference type="PANTHER" id="PTHR43248:SF29">
    <property type="entry name" value="TRIPEPTIDYL AMINOPEPTIDASE"/>
    <property type="match status" value="1"/>
</dbReference>
<accession>A0A6I8M151</accession>
<evidence type="ECO:0000256" key="3">
    <source>
        <dbReference type="ARBA" id="ARBA00022801"/>
    </source>
</evidence>
<keyword evidence="2 4" id="KW-0732">Signal</keyword>
<keyword evidence="6" id="KW-0645">Protease</keyword>
<sequence>MRAFGAVLASAFLLTGAAPALADATWSPSPIAWTTCPDDPDNPGVPDGECGTLRVPLDWDRPHGPSIGLAVARHRATDPAHRLGVLLADAGGPGSSGAEIPLSPGYFGAEIRARFDVVGFDLRGTGRTGYIDCETTPDDPGDEPADRAEFDALRARNRQLVADCRARNLPVFDHADTATNARDLDAVRRALGEDRISFHGASYGTLLGRQYAERYGDHVRAMVLDGVIDHSVDLAHFVGDRAAAVDELFGQFTAWCAATTTCALHGRDVLATWRRAQIAADGMPFPHNWLRDQVYADMRVPDWDDVARVIADTAAGTSPVRAEFTPNYEAVRLAVVCQDFDLRMPTFARYSAMHAEELRRSPIMRGSTIGHGEAAACLGVAGPPANPPHRLSIPLAPRILLVTSRYDPATPYAWAVNAHRQAPANTTLLTYEGSGHGAYRRTPCTLAAVDGYLLTLRTPHHDFSCPAGPPNVRLPA</sequence>
<organism evidence="6 7">
    <name type="scientific">Amycolatopsis camponoti</name>
    <dbReference type="NCBI Taxonomy" id="2606593"/>
    <lineage>
        <taxon>Bacteria</taxon>
        <taxon>Bacillati</taxon>
        <taxon>Actinomycetota</taxon>
        <taxon>Actinomycetes</taxon>
        <taxon>Pseudonocardiales</taxon>
        <taxon>Pseudonocardiaceae</taxon>
        <taxon>Amycolatopsis</taxon>
    </lineage>
</organism>
<evidence type="ECO:0000313" key="7">
    <source>
        <dbReference type="Proteomes" id="UP000399805"/>
    </source>
</evidence>
<dbReference type="InterPro" id="IPR029058">
    <property type="entry name" value="AB_hydrolase_fold"/>
</dbReference>
<evidence type="ECO:0000259" key="5">
    <source>
        <dbReference type="Pfam" id="PF08386"/>
    </source>
</evidence>
<dbReference type="GO" id="GO:0006508">
    <property type="term" value="P:proteolysis"/>
    <property type="evidence" value="ECO:0007669"/>
    <property type="project" value="UniProtKB-KW"/>
</dbReference>
<evidence type="ECO:0000256" key="2">
    <source>
        <dbReference type="ARBA" id="ARBA00022729"/>
    </source>
</evidence>
<reference evidence="6 7" key="1">
    <citation type="submission" date="2019-09" db="EMBL/GenBank/DDBJ databases">
        <authorList>
            <person name="Leyn A S."/>
        </authorList>
    </citation>
    <scope>NUCLEOTIDE SEQUENCE [LARGE SCALE GENOMIC DNA]</scope>
    <source>
        <strain evidence="6">AA231_1</strain>
    </source>
</reference>
<evidence type="ECO:0000313" key="6">
    <source>
        <dbReference type="EMBL" id="VVJ22338.1"/>
    </source>
</evidence>
<evidence type="ECO:0000256" key="4">
    <source>
        <dbReference type="SAM" id="SignalP"/>
    </source>
</evidence>
<feature type="signal peptide" evidence="4">
    <location>
        <begin position="1"/>
        <end position="22"/>
    </location>
</feature>
<dbReference type="InterPro" id="IPR013595">
    <property type="entry name" value="Pept_S33_TAP-like_C"/>
</dbReference>
<dbReference type="AlphaFoldDB" id="A0A6I8M151"/>
<dbReference type="InterPro" id="IPR051601">
    <property type="entry name" value="Serine_prot/Carboxylest_S33"/>
</dbReference>
<gene>
    <name evidence="6" type="ORF">AA23TX_07349</name>
</gene>
<feature type="domain" description="Peptidase S33 tripeptidyl aminopeptidase-like C-terminal" evidence="5">
    <location>
        <begin position="373"/>
        <end position="465"/>
    </location>
</feature>
<feature type="chain" id="PRO_5026094261" evidence="4">
    <location>
        <begin position="23"/>
        <end position="476"/>
    </location>
</feature>
<evidence type="ECO:0000256" key="1">
    <source>
        <dbReference type="ARBA" id="ARBA00010088"/>
    </source>
</evidence>
<dbReference type="Pfam" id="PF08386">
    <property type="entry name" value="Abhydrolase_4"/>
    <property type="match status" value="1"/>
</dbReference>
<dbReference type="RefSeq" id="WP_155547104.1">
    <property type="nucleotide sequence ID" value="NZ_CABVGP010000002.1"/>
</dbReference>
<dbReference type="Gene3D" id="3.40.50.1820">
    <property type="entry name" value="alpha/beta hydrolase"/>
    <property type="match status" value="1"/>
</dbReference>
<comment type="similarity">
    <text evidence="1">Belongs to the peptidase S33 family.</text>
</comment>
<proteinExistence type="inferred from homology"/>
<dbReference type="SUPFAM" id="SSF53474">
    <property type="entry name" value="alpha/beta-Hydrolases"/>
    <property type="match status" value="1"/>
</dbReference>
<keyword evidence="3" id="KW-0378">Hydrolase</keyword>
<dbReference type="GO" id="GO:0008233">
    <property type="term" value="F:peptidase activity"/>
    <property type="evidence" value="ECO:0007669"/>
    <property type="project" value="UniProtKB-KW"/>
</dbReference>
<dbReference type="EMBL" id="CABVGP010000002">
    <property type="protein sequence ID" value="VVJ22338.1"/>
    <property type="molecule type" value="Genomic_DNA"/>
</dbReference>
<protein>
    <submittedName>
        <fullName evidence="6">Probable exported protease</fullName>
    </submittedName>
</protein>